<reference evidence="1 2" key="1">
    <citation type="submission" date="2015-04" db="EMBL/GenBank/DDBJ databases">
        <authorList>
            <person name="Syromyatnikov M.Y."/>
            <person name="Popov V.N."/>
        </authorList>
    </citation>
    <scope>NUCLEOTIDE SEQUENCE [LARGE SCALE GENOMIC DNA]</scope>
</reference>
<evidence type="ECO:0000313" key="2">
    <source>
        <dbReference type="Proteomes" id="UP000183832"/>
    </source>
</evidence>
<accession>A0A1J1J4A2</accession>
<proteinExistence type="predicted"/>
<dbReference type="EMBL" id="CVRI01000067">
    <property type="protein sequence ID" value="CRL06802.1"/>
    <property type="molecule type" value="Genomic_DNA"/>
</dbReference>
<organism evidence="1 2">
    <name type="scientific">Clunio marinus</name>
    <dbReference type="NCBI Taxonomy" id="568069"/>
    <lineage>
        <taxon>Eukaryota</taxon>
        <taxon>Metazoa</taxon>
        <taxon>Ecdysozoa</taxon>
        <taxon>Arthropoda</taxon>
        <taxon>Hexapoda</taxon>
        <taxon>Insecta</taxon>
        <taxon>Pterygota</taxon>
        <taxon>Neoptera</taxon>
        <taxon>Endopterygota</taxon>
        <taxon>Diptera</taxon>
        <taxon>Nematocera</taxon>
        <taxon>Chironomoidea</taxon>
        <taxon>Chironomidae</taxon>
        <taxon>Clunio</taxon>
    </lineage>
</organism>
<evidence type="ECO:0000313" key="1">
    <source>
        <dbReference type="EMBL" id="CRL06802.1"/>
    </source>
</evidence>
<gene>
    <name evidence="1" type="ORF">CLUMA_CG019774</name>
</gene>
<name>A0A1J1J4A2_9DIPT</name>
<sequence>MKESQGKSFSTQGQKFQQFTPNFDIINKNFISFLINNNNRWWLKLLPDCRDNASSFAAC</sequence>
<keyword evidence="2" id="KW-1185">Reference proteome</keyword>
<protein>
    <submittedName>
        <fullName evidence="1">CLUMA_CG019774, isoform A</fullName>
    </submittedName>
</protein>
<dbReference type="Proteomes" id="UP000183832">
    <property type="component" value="Unassembled WGS sequence"/>
</dbReference>
<dbReference type="AlphaFoldDB" id="A0A1J1J4A2"/>